<dbReference type="Proteomes" id="UP000277811">
    <property type="component" value="Unassembled WGS sequence"/>
</dbReference>
<gene>
    <name evidence="3" type="ORF">LUCI_4631</name>
</gene>
<feature type="signal peptide" evidence="1">
    <location>
        <begin position="1"/>
        <end position="22"/>
    </location>
</feature>
<evidence type="ECO:0000259" key="2">
    <source>
        <dbReference type="PROSITE" id="PS50911"/>
    </source>
</evidence>
<sequence length="313" mass="35880">MYLKACLCTMMFLVCFSTSGFAESWHDLPDGICAKYAAQEFEKIAPAPGVNWLNYNYDWVVQAQQAGWVVKTTVRNVMVGAIAEWQGLDRNGGHVAIVRKVLSDRIIVEENNVGNTTGSRDYTFGGRHCKTEVTDGWGKTTIRAIKYDDMLKMGTRKFMGYIWPVRQSDYDKDPSKYEISYEDQMHSKEPLYKGFREYWGPAYMLKEFDKIAPVPGVNWRGNVSDWVKNAKAAGWVTKSDFHDAQIGALLIRYNPKNNLVKVSIVREIKKDELILDSRENNLYPFTETVPIADLQKTDKNSYSFLGYIWPVRS</sequence>
<accession>A0A498RD16</accession>
<name>A0A498RD16_9FIRM</name>
<feature type="domain" description="Peptidase C51" evidence="2">
    <location>
        <begin position="8"/>
        <end position="143"/>
    </location>
</feature>
<proteinExistence type="predicted"/>
<evidence type="ECO:0000256" key="1">
    <source>
        <dbReference type="SAM" id="SignalP"/>
    </source>
</evidence>
<dbReference type="PROSITE" id="PS50911">
    <property type="entry name" value="CHAP"/>
    <property type="match status" value="1"/>
</dbReference>
<dbReference type="InterPro" id="IPR038765">
    <property type="entry name" value="Papain-like_cys_pep_sf"/>
</dbReference>
<dbReference type="EMBL" id="UPPP01000116">
    <property type="protein sequence ID" value="VBB09341.1"/>
    <property type="molecule type" value="Genomic_DNA"/>
</dbReference>
<evidence type="ECO:0000313" key="4">
    <source>
        <dbReference type="Proteomes" id="UP000277811"/>
    </source>
</evidence>
<protein>
    <recommendedName>
        <fullName evidence="2">Peptidase C51 domain-containing protein</fullName>
    </recommendedName>
</protein>
<evidence type="ECO:0000313" key="3">
    <source>
        <dbReference type="EMBL" id="VBB09341.1"/>
    </source>
</evidence>
<dbReference type="AlphaFoldDB" id="A0A498RD16"/>
<dbReference type="Gene3D" id="3.90.1720.10">
    <property type="entry name" value="endopeptidase domain like (from Nostoc punctiforme)"/>
    <property type="match status" value="1"/>
</dbReference>
<organism evidence="3 4">
    <name type="scientific">Lucifera butyrica</name>
    <dbReference type="NCBI Taxonomy" id="1351585"/>
    <lineage>
        <taxon>Bacteria</taxon>
        <taxon>Bacillati</taxon>
        <taxon>Bacillota</taxon>
        <taxon>Negativicutes</taxon>
        <taxon>Veillonellales</taxon>
        <taxon>Veillonellaceae</taxon>
        <taxon>Lucifera</taxon>
    </lineage>
</organism>
<dbReference type="Pfam" id="PF05257">
    <property type="entry name" value="CHAP"/>
    <property type="match status" value="1"/>
</dbReference>
<reference evidence="3 4" key="1">
    <citation type="submission" date="2018-06" db="EMBL/GenBank/DDBJ databases">
        <authorList>
            <person name="Strepis N."/>
        </authorList>
    </citation>
    <scope>NUCLEOTIDE SEQUENCE [LARGE SCALE GENOMIC DNA]</scope>
    <source>
        <strain evidence="3">LUCI</strain>
    </source>
</reference>
<dbReference type="SUPFAM" id="SSF54001">
    <property type="entry name" value="Cysteine proteinases"/>
    <property type="match status" value="1"/>
</dbReference>
<keyword evidence="1" id="KW-0732">Signal</keyword>
<dbReference type="OrthoDB" id="1677965at2"/>
<dbReference type="InterPro" id="IPR007921">
    <property type="entry name" value="CHAP_dom"/>
</dbReference>
<feature type="chain" id="PRO_5039563132" description="Peptidase C51 domain-containing protein" evidence="1">
    <location>
        <begin position="23"/>
        <end position="313"/>
    </location>
</feature>
<keyword evidence="4" id="KW-1185">Reference proteome</keyword>